<feature type="compositionally biased region" description="Acidic residues" evidence="1">
    <location>
        <begin position="389"/>
        <end position="402"/>
    </location>
</feature>
<evidence type="ECO:0000256" key="1">
    <source>
        <dbReference type="SAM" id="MobiDB-lite"/>
    </source>
</evidence>
<feature type="compositionally biased region" description="Polar residues" evidence="1">
    <location>
        <begin position="403"/>
        <end position="421"/>
    </location>
</feature>
<dbReference type="GO" id="GO:0005829">
    <property type="term" value="C:cytosol"/>
    <property type="evidence" value="ECO:0007669"/>
    <property type="project" value="TreeGrafter"/>
</dbReference>
<feature type="region of interest" description="Disordered" evidence="1">
    <location>
        <begin position="387"/>
        <end position="438"/>
    </location>
</feature>
<feature type="domain" description="Helicase ATP-binding" evidence="2">
    <location>
        <begin position="280"/>
        <end position="382"/>
    </location>
</feature>
<gene>
    <name evidence="3" type="ORF">PGLA2088_LOCUS14593</name>
</gene>
<feature type="compositionally biased region" description="Polar residues" evidence="1">
    <location>
        <begin position="70"/>
        <end position="89"/>
    </location>
</feature>
<dbReference type="PANTHER" id="PTHR47396">
    <property type="entry name" value="TYPE I RESTRICTION ENZYME ECOKI R PROTEIN"/>
    <property type="match status" value="1"/>
</dbReference>
<evidence type="ECO:0000313" key="3">
    <source>
        <dbReference type="EMBL" id="CAE8661658.1"/>
    </source>
</evidence>
<dbReference type="Pfam" id="PF04851">
    <property type="entry name" value="ResIII"/>
    <property type="match status" value="1"/>
</dbReference>
<dbReference type="SUPFAM" id="SSF52540">
    <property type="entry name" value="P-loop containing nucleoside triphosphate hydrolases"/>
    <property type="match status" value="1"/>
</dbReference>
<dbReference type="PANTHER" id="PTHR47396:SF1">
    <property type="entry name" value="ATP-DEPENDENT HELICASE IRC3-RELATED"/>
    <property type="match status" value="1"/>
</dbReference>
<proteinExistence type="predicted"/>
<dbReference type="InterPro" id="IPR027417">
    <property type="entry name" value="P-loop_NTPase"/>
</dbReference>
<name>A0A813J280_POLGL</name>
<evidence type="ECO:0000313" key="4">
    <source>
        <dbReference type="Proteomes" id="UP000626109"/>
    </source>
</evidence>
<sequence>ALCMCLAGSGGSRHQATTATRSMGRFSPIAQQQQQSGRFPPTAPLQSHQWLASPPLLTWHSRVEAAAVPTTNGQRQVPLLPNSSTTAAGHSSAPPISKTQAAAVNRAVRLKALDALAAGGLRPGQELELISALDLGTVPWSEVPVSLKQALRLPAGDKGIDSLALNLTVAVQAKDYTNGHSVPLERLTNFDFLATRSLLGQYCSRRIVATNSSTKLPQLWDELAGAEHRRYSAEEMEAWRLRAREWVEQQPGSEADSTPSSKLPRWPHQEACLRACRTFLASGPKQRDFFVQIATGGGKSLIMADLLTELDEGGRACVIVPKLDLMEQVAQLFESMALPGISRVGTGYTPDKDAHIFVCVRNSAWKLAHVDFDVLLLDEAHHYEPLPADLEDNDLDDSEQDLPQESGGANNNLTRPKSGSSLAPRFAGALQTSTSACE</sequence>
<dbReference type="GO" id="GO:0003677">
    <property type="term" value="F:DNA binding"/>
    <property type="evidence" value="ECO:0007669"/>
    <property type="project" value="InterPro"/>
</dbReference>
<accession>A0A813J280</accession>
<dbReference type="EMBL" id="CAJNNW010017812">
    <property type="protein sequence ID" value="CAE8661658.1"/>
    <property type="molecule type" value="Genomic_DNA"/>
</dbReference>
<reference evidence="3" key="1">
    <citation type="submission" date="2021-02" db="EMBL/GenBank/DDBJ databases">
        <authorList>
            <person name="Dougan E. K."/>
            <person name="Rhodes N."/>
            <person name="Thang M."/>
            <person name="Chan C."/>
        </authorList>
    </citation>
    <scope>NUCLEOTIDE SEQUENCE</scope>
</reference>
<dbReference type="SMART" id="SM00487">
    <property type="entry name" value="DEXDc"/>
    <property type="match status" value="1"/>
</dbReference>
<feature type="non-terminal residue" evidence="3">
    <location>
        <position position="438"/>
    </location>
</feature>
<dbReference type="Gene3D" id="3.40.50.300">
    <property type="entry name" value="P-loop containing nucleotide triphosphate hydrolases"/>
    <property type="match status" value="1"/>
</dbReference>
<dbReference type="InterPro" id="IPR006935">
    <property type="entry name" value="Helicase/UvrB_N"/>
</dbReference>
<dbReference type="GO" id="GO:0005524">
    <property type="term" value="F:ATP binding"/>
    <property type="evidence" value="ECO:0007669"/>
    <property type="project" value="InterPro"/>
</dbReference>
<organism evidence="3 4">
    <name type="scientific">Polarella glacialis</name>
    <name type="common">Dinoflagellate</name>
    <dbReference type="NCBI Taxonomy" id="89957"/>
    <lineage>
        <taxon>Eukaryota</taxon>
        <taxon>Sar</taxon>
        <taxon>Alveolata</taxon>
        <taxon>Dinophyceae</taxon>
        <taxon>Suessiales</taxon>
        <taxon>Suessiaceae</taxon>
        <taxon>Polarella</taxon>
    </lineage>
</organism>
<dbReference type="InterPro" id="IPR014001">
    <property type="entry name" value="Helicase_ATP-bd"/>
</dbReference>
<comment type="caution">
    <text evidence="3">The sequence shown here is derived from an EMBL/GenBank/DDBJ whole genome shotgun (WGS) entry which is preliminary data.</text>
</comment>
<dbReference type="InterPro" id="IPR050742">
    <property type="entry name" value="Helicase_Restrict-Modif_Enz"/>
</dbReference>
<evidence type="ECO:0000259" key="2">
    <source>
        <dbReference type="PROSITE" id="PS51192"/>
    </source>
</evidence>
<dbReference type="AlphaFoldDB" id="A0A813J280"/>
<dbReference type="GO" id="GO:0016787">
    <property type="term" value="F:hydrolase activity"/>
    <property type="evidence" value="ECO:0007669"/>
    <property type="project" value="InterPro"/>
</dbReference>
<protein>
    <recommendedName>
        <fullName evidence="2">Helicase ATP-binding domain-containing protein</fullName>
    </recommendedName>
</protein>
<feature type="region of interest" description="Disordered" evidence="1">
    <location>
        <begin position="70"/>
        <end position="97"/>
    </location>
</feature>
<feature type="non-terminal residue" evidence="3">
    <location>
        <position position="1"/>
    </location>
</feature>
<dbReference type="PROSITE" id="PS51192">
    <property type="entry name" value="HELICASE_ATP_BIND_1"/>
    <property type="match status" value="1"/>
</dbReference>
<dbReference type="Proteomes" id="UP000626109">
    <property type="component" value="Unassembled WGS sequence"/>
</dbReference>